<organism evidence="1 2">
    <name type="scientific">Tanacetum coccineum</name>
    <dbReference type="NCBI Taxonomy" id="301880"/>
    <lineage>
        <taxon>Eukaryota</taxon>
        <taxon>Viridiplantae</taxon>
        <taxon>Streptophyta</taxon>
        <taxon>Embryophyta</taxon>
        <taxon>Tracheophyta</taxon>
        <taxon>Spermatophyta</taxon>
        <taxon>Magnoliopsida</taxon>
        <taxon>eudicotyledons</taxon>
        <taxon>Gunneridae</taxon>
        <taxon>Pentapetalae</taxon>
        <taxon>asterids</taxon>
        <taxon>campanulids</taxon>
        <taxon>Asterales</taxon>
        <taxon>Asteraceae</taxon>
        <taxon>Asteroideae</taxon>
        <taxon>Anthemideae</taxon>
        <taxon>Anthemidinae</taxon>
        <taxon>Tanacetum</taxon>
    </lineage>
</organism>
<proteinExistence type="predicted"/>
<evidence type="ECO:0000313" key="1">
    <source>
        <dbReference type="EMBL" id="GJT71040.1"/>
    </source>
</evidence>
<reference evidence="1" key="1">
    <citation type="journal article" date="2022" name="Int. J. Mol. Sci.">
        <title>Draft Genome of Tanacetum Coccineum: Genomic Comparison of Closely Related Tanacetum-Family Plants.</title>
        <authorList>
            <person name="Yamashiro T."/>
            <person name="Shiraishi A."/>
            <person name="Nakayama K."/>
            <person name="Satake H."/>
        </authorList>
    </citation>
    <scope>NUCLEOTIDE SEQUENCE</scope>
</reference>
<name>A0ABQ5G7B9_9ASTR</name>
<dbReference type="Proteomes" id="UP001151760">
    <property type="component" value="Unassembled WGS sequence"/>
</dbReference>
<gene>
    <name evidence="1" type="ORF">Tco_1030326</name>
</gene>
<sequence>MHTECRNQVVSRCISNQVFRILVIAEWAKFGSSEYGNGKCCSTRAESDLIKREEMLLITDSVVVAQKKKQEVQLQAEEFDLMAAAAELRRNLRKSMQICILDG</sequence>
<accession>A0ABQ5G7B9</accession>
<dbReference type="EMBL" id="BQNB010018135">
    <property type="protein sequence ID" value="GJT71040.1"/>
    <property type="molecule type" value="Genomic_DNA"/>
</dbReference>
<evidence type="ECO:0000313" key="2">
    <source>
        <dbReference type="Proteomes" id="UP001151760"/>
    </source>
</evidence>
<comment type="caution">
    <text evidence="1">The sequence shown here is derived from an EMBL/GenBank/DDBJ whole genome shotgun (WGS) entry which is preliminary data.</text>
</comment>
<reference evidence="1" key="2">
    <citation type="submission" date="2022-01" db="EMBL/GenBank/DDBJ databases">
        <authorList>
            <person name="Yamashiro T."/>
            <person name="Shiraishi A."/>
            <person name="Satake H."/>
            <person name="Nakayama K."/>
        </authorList>
    </citation>
    <scope>NUCLEOTIDE SEQUENCE</scope>
</reference>
<protein>
    <submittedName>
        <fullName evidence="1">Uncharacterized protein</fullName>
    </submittedName>
</protein>
<keyword evidence="2" id="KW-1185">Reference proteome</keyword>